<gene>
    <name evidence="1" type="ORF">L1987_49942</name>
</gene>
<name>A0ACB9FW34_9ASTR</name>
<keyword evidence="2" id="KW-1185">Reference proteome</keyword>
<reference evidence="2" key="1">
    <citation type="journal article" date="2022" name="Mol. Ecol. Resour.">
        <title>The genomes of chicory, endive, great burdock and yacon provide insights into Asteraceae palaeo-polyploidization history and plant inulin production.</title>
        <authorList>
            <person name="Fan W."/>
            <person name="Wang S."/>
            <person name="Wang H."/>
            <person name="Wang A."/>
            <person name="Jiang F."/>
            <person name="Liu H."/>
            <person name="Zhao H."/>
            <person name="Xu D."/>
            <person name="Zhang Y."/>
        </authorList>
    </citation>
    <scope>NUCLEOTIDE SEQUENCE [LARGE SCALE GENOMIC DNA]</scope>
    <source>
        <strain evidence="2">cv. Yunnan</strain>
    </source>
</reference>
<proteinExistence type="predicted"/>
<dbReference type="Proteomes" id="UP001056120">
    <property type="component" value="Linkage Group LG16"/>
</dbReference>
<organism evidence="1 2">
    <name type="scientific">Smallanthus sonchifolius</name>
    <dbReference type="NCBI Taxonomy" id="185202"/>
    <lineage>
        <taxon>Eukaryota</taxon>
        <taxon>Viridiplantae</taxon>
        <taxon>Streptophyta</taxon>
        <taxon>Embryophyta</taxon>
        <taxon>Tracheophyta</taxon>
        <taxon>Spermatophyta</taxon>
        <taxon>Magnoliopsida</taxon>
        <taxon>eudicotyledons</taxon>
        <taxon>Gunneridae</taxon>
        <taxon>Pentapetalae</taxon>
        <taxon>asterids</taxon>
        <taxon>campanulids</taxon>
        <taxon>Asterales</taxon>
        <taxon>Asteraceae</taxon>
        <taxon>Asteroideae</taxon>
        <taxon>Heliantheae alliance</taxon>
        <taxon>Millerieae</taxon>
        <taxon>Smallanthus</taxon>
    </lineage>
</organism>
<reference evidence="1 2" key="2">
    <citation type="journal article" date="2022" name="Mol. Ecol. Resour.">
        <title>The genomes of chicory, endive, great burdock and yacon provide insights into Asteraceae paleo-polyploidization history and plant inulin production.</title>
        <authorList>
            <person name="Fan W."/>
            <person name="Wang S."/>
            <person name="Wang H."/>
            <person name="Wang A."/>
            <person name="Jiang F."/>
            <person name="Liu H."/>
            <person name="Zhao H."/>
            <person name="Xu D."/>
            <person name="Zhang Y."/>
        </authorList>
    </citation>
    <scope>NUCLEOTIDE SEQUENCE [LARGE SCALE GENOMIC DNA]</scope>
    <source>
        <strain evidence="2">cv. Yunnan</strain>
        <tissue evidence="1">Leaves</tissue>
    </source>
</reference>
<comment type="caution">
    <text evidence="1">The sequence shown here is derived from an EMBL/GenBank/DDBJ whole genome shotgun (WGS) entry which is preliminary data.</text>
</comment>
<evidence type="ECO:0000313" key="1">
    <source>
        <dbReference type="EMBL" id="KAI3775369.1"/>
    </source>
</evidence>
<evidence type="ECO:0000313" key="2">
    <source>
        <dbReference type="Proteomes" id="UP001056120"/>
    </source>
</evidence>
<dbReference type="EMBL" id="CM042033">
    <property type="protein sequence ID" value="KAI3775369.1"/>
    <property type="molecule type" value="Genomic_DNA"/>
</dbReference>
<protein>
    <submittedName>
        <fullName evidence="1">Uncharacterized protein</fullName>
    </submittedName>
</protein>
<sequence>MTVASSSVGVGCSCCRSGLRVRYFRVISGFYCEGPLLHTILYSKSRHLLPTRTPATSPSRPVAGHHLASPTTNKNHPEHHDSNICDRKTQGGGGGGDQQLQRDLPARTPAHPFFSFHDPPT</sequence>
<accession>A0ACB9FW34</accession>